<evidence type="ECO:0000256" key="1">
    <source>
        <dbReference type="ARBA" id="ARBA00004651"/>
    </source>
</evidence>
<feature type="transmembrane region" description="Helical" evidence="8">
    <location>
        <begin position="36"/>
        <end position="55"/>
    </location>
</feature>
<evidence type="ECO:0000256" key="3">
    <source>
        <dbReference type="ARBA" id="ARBA00022448"/>
    </source>
</evidence>
<comment type="subcellular location">
    <subcellularLocation>
        <location evidence="1">Cell membrane</location>
        <topology evidence="1">Multi-pass membrane protein</topology>
    </subcellularLocation>
</comment>
<dbReference type="PANTHER" id="PTHR34702">
    <property type="entry name" value="NA(+)/H(+) ANTIPORTER SUBUNIT F1"/>
    <property type="match status" value="1"/>
</dbReference>
<dbReference type="EMBL" id="JAELXS010000001">
    <property type="protein sequence ID" value="MBJ6120415.1"/>
    <property type="molecule type" value="Genomic_DNA"/>
</dbReference>
<evidence type="ECO:0000313" key="9">
    <source>
        <dbReference type="EMBL" id="MBJ6120415.1"/>
    </source>
</evidence>
<keyword evidence="10" id="KW-1185">Reference proteome</keyword>
<keyword evidence="3" id="KW-0813">Transport</keyword>
<proteinExistence type="inferred from homology"/>
<comment type="similarity">
    <text evidence="2">Belongs to the CPA3 antiporters (TC 2.A.63) subunit F family.</text>
</comment>
<evidence type="ECO:0000256" key="5">
    <source>
        <dbReference type="ARBA" id="ARBA00022692"/>
    </source>
</evidence>
<evidence type="ECO:0000313" key="10">
    <source>
        <dbReference type="Proteomes" id="UP000640426"/>
    </source>
</evidence>
<dbReference type="InterPro" id="IPR007208">
    <property type="entry name" value="MrpF/PhaF-like"/>
</dbReference>
<keyword evidence="4" id="KW-1003">Cell membrane</keyword>
<organism evidence="9 10">
    <name type="scientific">Sphingomonas mollis</name>
    <dbReference type="NCBI Taxonomy" id="2795726"/>
    <lineage>
        <taxon>Bacteria</taxon>
        <taxon>Pseudomonadati</taxon>
        <taxon>Pseudomonadota</taxon>
        <taxon>Alphaproteobacteria</taxon>
        <taxon>Sphingomonadales</taxon>
        <taxon>Sphingomonadaceae</taxon>
        <taxon>Sphingomonas</taxon>
    </lineage>
</organism>
<evidence type="ECO:0000256" key="7">
    <source>
        <dbReference type="ARBA" id="ARBA00023136"/>
    </source>
</evidence>
<keyword evidence="6 8" id="KW-1133">Transmembrane helix</keyword>
<evidence type="ECO:0000256" key="4">
    <source>
        <dbReference type="ARBA" id="ARBA00022475"/>
    </source>
</evidence>
<dbReference type="Proteomes" id="UP000640426">
    <property type="component" value="Unassembled WGS sequence"/>
</dbReference>
<comment type="caution">
    <text evidence="9">The sequence shown here is derived from an EMBL/GenBank/DDBJ whole genome shotgun (WGS) entry which is preliminary data.</text>
</comment>
<sequence>MIDLQLVAAILSVVLCVALGLAGWRMVRGPSFADRFVAFDMLTAVAVAFSALTAVSTGRSAFLDIALGLSLINFVATAAFAVFLERKGGGR</sequence>
<reference evidence="10" key="1">
    <citation type="submission" date="2020-12" db="EMBL/GenBank/DDBJ databases">
        <title>Hymenobacter sp.</title>
        <authorList>
            <person name="Kim M.K."/>
        </authorList>
    </citation>
    <scope>NUCLEOTIDE SEQUENCE [LARGE SCALE GENOMIC DNA]</scope>
    <source>
        <strain evidence="10">BT553</strain>
    </source>
</reference>
<evidence type="ECO:0000256" key="8">
    <source>
        <dbReference type="SAM" id="Phobius"/>
    </source>
</evidence>
<gene>
    <name evidence="9" type="ORF">JAO74_01280</name>
</gene>
<dbReference type="Pfam" id="PF04066">
    <property type="entry name" value="MrpF_PhaF"/>
    <property type="match status" value="1"/>
</dbReference>
<keyword evidence="5 8" id="KW-0812">Transmembrane</keyword>
<evidence type="ECO:0000256" key="2">
    <source>
        <dbReference type="ARBA" id="ARBA00009212"/>
    </source>
</evidence>
<keyword evidence="7 8" id="KW-0472">Membrane</keyword>
<accession>A0ABS0XK49</accession>
<protein>
    <submittedName>
        <fullName evidence="9">Cation transporter</fullName>
    </submittedName>
</protein>
<feature type="transmembrane region" description="Helical" evidence="8">
    <location>
        <begin position="61"/>
        <end position="84"/>
    </location>
</feature>
<dbReference type="PANTHER" id="PTHR34702:SF1">
    <property type="entry name" value="NA(+)_H(+) ANTIPORTER SUBUNIT F"/>
    <property type="match status" value="1"/>
</dbReference>
<dbReference type="RefSeq" id="WP_199034241.1">
    <property type="nucleotide sequence ID" value="NZ_JAELXS010000001.1"/>
</dbReference>
<feature type="transmembrane region" description="Helical" evidence="8">
    <location>
        <begin position="6"/>
        <end position="24"/>
    </location>
</feature>
<evidence type="ECO:0000256" key="6">
    <source>
        <dbReference type="ARBA" id="ARBA00022989"/>
    </source>
</evidence>
<name>A0ABS0XK49_9SPHN</name>